<evidence type="ECO:0000313" key="1">
    <source>
        <dbReference type="EMBL" id="KAF5748765.1"/>
    </source>
</evidence>
<gene>
    <name evidence="1" type="ORF">HS088_TW04G00723</name>
</gene>
<dbReference type="EMBL" id="JAAARO010000004">
    <property type="protein sequence ID" value="KAF5748765.1"/>
    <property type="molecule type" value="Genomic_DNA"/>
</dbReference>
<reference evidence="1 2" key="1">
    <citation type="journal article" date="2020" name="Nat. Commun.">
        <title>Genome of Tripterygium wilfordii and identification of cytochrome P450 involved in triptolide biosynthesis.</title>
        <authorList>
            <person name="Tu L."/>
            <person name="Su P."/>
            <person name="Zhang Z."/>
            <person name="Gao L."/>
            <person name="Wang J."/>
            <person name="Hu T."/>
            <person name="Zhou J."/>
            <person name="Zhang Y."/>
            <person name="Zhao Y."/>
            <person name="Liu Y."/>
            <person name="Song Y."/>
            <person name="Tong Y."/>
            <person name="Lu Y."/>
            <person name="Yang J."/>
            <person name="Xu C."/>
            <person name="Jia M."/>
            <person name="Peters R.J."/>
            <person name="Huang L."/>
            <person name="Gao W."/>
        </authorList>
    </citation>
    <scope>NUCLEOTIDE SEQUENCE [LARGE SCALE GENOMIC DNA]</scope>
    <source>
        <strain evidence="2">cv. XIE 37</strain>
        <tissue evidence="1">Leaf</tissue>
    </source>
</reference>
<sequence>MAKALLEAPLKDYYEKLKVTRNARRALNQLSFDLVCVWEWEKIRKIFPDRLLSPRRSGAPARREDLFLWICFFVLRDLVFFSRLTMQQITRGSHLVWSITQ</sequence>
<accession>A0A7J7DQZ3</accession>
<comment type="caution">
    <text evidence="1">The sequence shown here is derived from an EMBL/GenBank/DDBJ whole genome shotgun (WGS) entry which is preliminary data.</text>
</comment>
<dbReference type="InParanoid" id="A0A7J7DQZ3"/>
<dbReference type="Proteomes" id="UP000593562">
    <property type="component" value="Unassembled WGS sequence"/>
</dbReference>
<dbReference type="AlphaFoldDB" id="A0A7J7DQZ3"/>
<name>A0A7J7DQZ3_TRIWF</name>
<proteinExistence type="predicted"/>
<keyword evidence="2" id="KW-1185">Reference proteome</keyword>
<evidence type="ECO:0000313" key="2">
    <source>
        <dbReference type="Proteomes" id="UP000593562"/>
    </source>
</evidence>
<protein>
    <submittedName>
        <fullName evidence="1">Uncharacterized protein</fullName>
    </submittedName>
</protein>
<organism evidence="1 2">
    <name type="scientific">Tripterygium wilfordii</name>
    <name type="common">Thunder God vine</name>
    <dbReference type="NCBI Taxonomy" id="458696"/>
    <lineage>
        <taxon>Eukaryota</taxon>
        <taxon>Viridiplantae</taxon>
        <taxon>Streptophyta</taxon>
        <taxon>Embryophyta</taxon>
        <taxon>Tracheophyta</taxon>
        <taxon>Spermatophyta</taxon>
        <taxon>Magnoliopsida</taxon>
        <taxon>eudicotyledons</taxon>
        <taxon>Gunneridae</taxon>
        <taxon>Pentapetalae</taxon>
        <taxon>rosids</taxon>
        <taxon>fabids</taxon>
        <taxon>Celastrales</taxon>
        <taxon>Celastraceae</taxon>
        <taxon>Tripterygium</taxon>
    </lineage>
</organism>